<evidence type="ECO:0000313" key="11">
    <source>
        <dbReference type="Proteomes" id="UP000810171"/>
    </source>
</evidence>
<feature type="transmembrane region" description="Helical" evidence="6">
    <location>
        <begin position="389"/>
        <end position="412"/>
    </location>
</feature>
<accession>A0ABS3ZBG2</accession>
<keyword evidence="2" id="KW-1003">Cell membrane</keyword>
<feature type="transmembrane region" description="Helical" evidence="6">
    <location>
        <begin position="418"/>
        <end position="441"/>
    </location>
</feature>
<dbReference type="InterPro" id="IPR004477">
    <property type="entry name" value="ComEC_N"/>
</dbReference>
<dbReference type="InterPro" id="IPR036866">
    <property type="entry name" value="RibonucZ/Hydroxyglut_hydro"/>
</dbReference>
<evidence type="ECO:0000256" key="4">
    <source>
        <dbReference type="ARBA" id="ARBA00022989"/>
    </source>
</evidence>
<feature type="transmembrane region" description="Helical" evidence="6">
    <location>
        <begin position="282"/>
        <end position="299"/>
    </location>
</feature>
<comment type="subcellular location">
    <subcellularLocation>
        <location evidence="1">Cell membrane</location>
        <topology evidence="1">Multi-pass membrane protein</topology>
    </subcellularLocation>
</comment>
<feature type="transmembrane region" description="Helical" evidence="6">
    <location>
        <begin position="258"/>
        <end position="276"/>
    </location>
</feature>
<dbReference type="PANTHER" id="PTHR30619:SF1">
    <property type="entry name" value="RECOMBINATION PROTEIN 2"/>
    <property type="match status" value="1"/>
</dbReference>
<evidence type="ECO:0000256" key="3">
    <source>
        <dbReference type="ARBA" id="ARBA00022692"/>
    </source>
</evidence>
<gene>
    <name evidence="10" type="ORF">H9C73_07915</name>
</gene>
<dbReference type="Pfam" id="PF13567">
    <property type="entry name" value="DUF4131"/>
    <property type="match status" value="1"/>
</dbReference>
<protein>
    <submittedName>
        <fullName evidence="10">DNA internalization-related competence protein ComEC/Rec2</fullName>
    </submittedName>
</protein>
<proteinExistence type="predicted"/>
<evidence type="ECO:0000256" key="2">
    <source>
        <dbReference type="ARBA" id="ARBA00022475"/>
    </source>
</evidence>
<evidence type="ECO:0000259" key="8">
    <source>
        <dbReference type="Pfam" id="PF03772"/>
    </source>
</evidence>
<dbReference type="NCBIfam" id="TIGR00361">
    <property type="entry name" value="ComEC_Rec2"/>
    <property type="match status" value="1"/>
</dbReference>
<evidence type="ECO:0000313" key="10">
    <source>
        <dbReference type="EMBL" id="MBP0048660.1"/>
    </source>
</evidence>
<evidence type="ECO:0000256" key="5">
    <source>
        <dbReference type="ARBA" id="ARBA00023136"/>
    </source>
</evidence>
<dbReference type="CDD" id="cd07731">
    <property type="entry name" value="ComA-like_MBL-fold"/>
    <property type="match status" value="1"/>
</dbReference>
<evidence type="ECO:0000259" key="9">
    <source>
        <dbReference type="Pfam" id="PF13567"/>
    </source>
</evidence>
<dbReference type="PANTHER" id="PTHR30619">
    <property type="entry name" value="DNA INTERNALIZATION/COMPETENCE PROTEIN COMEC/REC2"/>
    <property type="match status" value="1"/>
</dbReference>
<dbReference type="RefSeq" id="WP_209287276.1">
    <property type="nucleotide sequence ID" value="NZ_JACVEW010000010.1"/>
</dbReference>
<dbReference type="InterPro" id="IPR035681">
    <property type="entry name" value="ComA-like_MBL"/>
</dbReference>
<feature type="transmembrane region" description="Helical" evidence="6">
    <location>
        <begin position="42"/>
        <end position="59"/>
    </location>
</feature>
<dbReference type="InterPro" id="IPR052159">
    <property type="entry name" value="Competence_DNA_uptake"/>
</dbReference>
<name>A0ABS3ZBG2_9GAMM</name>
<evidence type="ECO:0000256" key="1">
    <source>
        <dbReference type="ARBA" id="ARBA00004651"/>
    </source>
</evidence>
<dbReference type="Gene3D" id="3.60.15.10">
    <property type="entry name" value="Ribonuclease Z/Hydroxyacylglutathione hydrolase-like"/>
    <property type="match status" value="1"/>
</dbReference>
<evidence type="ECO:0000259" key="7">
    <source>
        <dbReference type="Pfam" id="PF00753"/>
    </source>
</evidence>
<dbReference type="Pfam" id="PF00753">
    <property type="entry name" value="Lactamase_B"/>
    <property type="match status" value="1"/>
</dbReference>
<keyword evidence="5 6" id="KW-0472">Membrane</keyword>
<feature type="transmembrane region" description="Helical" evidence="6">
    <location>
        <begin position="358"/>
        <end position="377"/>
    </location>
</feature>
<dbReference type="Pfam" id="PF03772">
    <property type="entry name" value="Competence"/>
    <property type="match status" value="1"/>
</dbReference>
<comment type="caution">
    <text evidence="10">The sequence shown here is derived from an EMBL/GenBank/DDBJ whole genome shotgun (WGS) entry which is preliminary data.</text>
</comment>
<feature type="transmembrane region" description="Helical" evidence="6">
    <location>
        <begin position="311"/>
        <end position="338"/>
    </location>
</feature>
<dbReference type="NCBIfam" id="TIGR00360">
    <property type="entry name" value="ComEC_N-term"/>
    <property type="match status" value="1"/>
</dbReference>
<feature type="domain" description="ComEC/Rec2-related protein" evidence="8">
    <location>
        <begin position="197"/>
        <end position="465"/>
    </location>
</feature>
<feature type="transmembrane region" description="Helical" evidence="6">
    <location>
        <begin position="226"/>
        <end position="246"/>
    </location>
</feature>
<dbReference type="EMBL" id="JACVEW010000010">
    <property type="protein sequence ID" value="MBP0048660.1"/>
    <property type="molecule type" value="Genomic_DNA"/>
</dbReference>
<keyword evidence="4 6" id="KW-1133">Transmembrane helix</keyword>
<dbReference type="InterPro" id="IPR004797">
    <property type="entry name" value="Competence_ComEC/Rec2"/>
</dbReference>
<reference evidence="10 11" key="1">
    <citation type="submission" date="2020-09" db="EMBL/GenBank/DDBJ databases">
        <authorList>
            <person name="Tanuku N.R.S."/>
        </authorList>
    </citation>
    <scope>NUCLEOTIDE SEQUENCE [LARGE SCALE GENOMIC DNA]</scope>
    <source>
        <strain evidence="10 11">AK62</strain>
    </source>
</reference>
<organism evidence="10 11">
    <name type="scientific">Marinobacterium alkalitolerans</name>
    <dbReference type="NCBI Taxonomy" id="1542925"/>
    <lineage>
        <taxon>Bacteria</taxon>
        <taxon>Pseudomonadati</taxon>
        <taxon>Pseudomonadota</taxon>
        <taxon>Gammaproteobacteria</taxon>
        <taxon>Oceanospirillales</taxon>
        <taxon>Oceanospirillaceae</taxon>
        <taxon>Marinobacterium</taxon>
    </lineage>
</organism>
<dbReference type="SUPFAM" id="SSF56281">
    <property type="entry name" value="Metallo-hydrolase/oxidoreductase"/>
    <property type="match status" value="1"/>
</dbReference>
<feature type="transmembrane region" description="Helical" evidence="6">
    <location>
        <begin position="17"/>
        <end position="35"/>
    </location>
</feature>
<feature type="domain" description="DUF4131" evidence="9">
    <location>
        <begin position="17"/>
        <end position="162"/>
    </location>
</feature>
<dbReference type="InterPro" id="IPR001279">
    <property type="entry name" value="Metallo-B-lactamas"/>
</dbReference>
<keyword evidence="11" id="KW-1185">Reference proteome</keyword>
<dbReference type="Proteomes" id="UP000810171">
    <property type="component" value="Unassembled WGS sequence"/>
</dbReference>
<feature type="transmembrane region" description="Helical" evidence="6">
    <location>
        <begin position="448"/>
        <end position="469"/>
    </location>
</feature>
<feature type="domain" description="Metallo-beta-lactamase" evidence="7">
    <location>
        <begin position="499"/>
        <end position="570"/>
    </location>
</feature>
<dbReference type="InterPro" id="IPR025405">
    <property type="entry name" value="DUF4131"/>
</dbReference>
<keyword evidence="3 6" id="KW-0812">Transmembrane</keyword>
<sequence length="743" mass="82174">MIAYLAGISIPAFLPDLYWVLWFMLAACTGLLLPWLRRHMAFLLPGLLVASLFGTWQLYHRLDLAQLDVTLTGTVADIPEQRSGRLVLLLDLERIDSALPAAQRLRRVKLSYYDPEFTLGSGDRVELVARLRSPRGLLNPDAFDIERRYLTQGVDARGYVRELISIQSEGSSWRQWLHDRLQAEFEPGAAATLAAVVLGVRHHFSDEQWQGLRVTGTAHLMVVSGLHIAVCGGLGWLLGQGVAAFAGRFIKVRSALRYAPLILAFGLATGYAWLAGWGLPVQRAWLMLIIFLLGSWRLLELTAWQRWRMALTLVLTLQPLAILEAGTWLSFAAVALIITATAGHQGRSLNWSRIPAGWVRVQLALFVGMLPLMVLYFQQFNPLAIPVNLIAVPLVSAAIWCLPLWLPLALMWELPLRLLEVAITVFWQALSWAASVPGLVVPVIKPEWNLLIPAVLLVIPVLLPLGWLYRLLCMAAFLPLIWALPKRPDDGEYNVWLFDVGQGQAIFVETSSETLLFDTGPGYRGGGSAVPYAVLPYMKARNIDRLDTLVLSHDDLDHSGGYSTLKQAVVIDQLLAGEPEQRADSEHCGGVGWRRSGVNFTMMTANEDRDPQRPSNERSCVMSVSNGVCSLLVTGDLGFSGEYRLLSAGRIEPHTWLVAGHHGSRDSTTAALLKHVQPQYVLVSAGYANRFGHPHQAVIERIEGQGVAWSNTARAGAIKLSATADDCSLQQLRVSKKRYWTAG</sequence>
<evidence type="ECO:0000256" key="6">
    <source>
        <dbReference type="SAM" id="Phobius"/>
    </source>
</evidence>